<reference evidence="10" key="1">
    <citation type="submission" date="2018-05" db="EMBL/GenBank/DDBJ databases">
        <authorList>
            <person name="Lanie J.A."/>
            <person name="Ng W.-L."/>
            <person name="Kazmierczak K.M."/>
            <person name="Andrzejewski T.M."/>
            <person name="Davidsen T.M."/>
            <person name="Wayne K.J."/>
            <person name="Tettelin H."/>
            <person name="Glass J.I."/>
            <person name="Rusch D."/>
            <person name="Podicherti R."/>
            <person name="Tsui H.-C.T."/>
            <person name="Winkler M.E."/>
        </authorList>
    </citation>
    <scope>NUCLEOTIDE SEQUENCE</scope>
</reference>
<name>A0A382YPM2_9ZZZZ</name>
<dbReference type="InterPro" id="IPR027417">
    <property type="entry name" value="P-loop_NTPase"/>
</dbReference>
<evidence type="ECO:0000256" key="2">
    <source>
        <dbReference type="ARBA" id="ARBA00012071"/>
    </source>
</evidence>
<dbReference type="UniPathway" id="UPA00359">
    <property type="reaction ID" value="UER00482"/>
</dbReference>
<dbReference type="Pfam" id="PF02606">
    <property type="entry name" value="LpxK"/>
    <property type="match status" value="1"/>
</dbReference>
<protein>
    <recommendedName>
        <fullName evidence="2">tetraacyldisaccharide 4'-kinase</fullName>
        <ecNumber evidence="2">2.7.1.130</ecNumber>
    </recommendedName>
</protein>
<keyword evidence="7" id="KW-0418">Kinase</keyword>
<keyword evidence="9" id="KW-0443">Lipid metabolism</keyword>
<evidence type="ECO:0000256" key="4">
    <source>
        <dbReference type="ARBA" id="ARBA00022556"/>
    </source>
</evidence>
<dbReference type="NCBIfam" id="TIGR00682">
    <property type="entry name" value="lpxK"/>
    <property type="match status" value="1"/>
</dbReference>
<keyword evidence="4" id="KW-0441">Lipid A biosynthesis</keyword>
<accession>A0A382YPM2</accession>
<keyword evidence="8" id="KW-0067">ATP-binding</keyword>
<feature type="non-terminal residue" evidence="10">
    <location>
        <position position="262"/>
    </location>
</feature>
<dbReference type="GO" id="GO:0009244">
    <property type="term" value="P:lipopolysaccharide core region biosynthetic process"/>
    <property type="evidence" value="ECO:0007669"/>
    <property type="project" value="TreeGrafter"/>
</dbReference>
<dbReference type="GO" id="GO:0009029">
    <property type="term" value="F:lipid-A 4'-kinase activity"/>
    <property type="evidence" value="ECO:0007669"/>
    <property type="project" value="UniProtKB-EC"/>
</dbReference>
<gene>
    <name evidence="10" type="ORF">METZ01_LOCUS437845</name>
</gene>
<evidence type="ECO:0000256" key="7">
    <source>
        <dbReference type="ARBA" id="ARBA00022777"/>
    </source>
</evidence>
<dbReference type="GO" id="GO:0005524">
    <property type="term" value="F:ATP binding"/>
    <property type="evidence" value="ECO:0007669"/>
    <property type="project" value="UniProtKB-KW"/>
</dbReference>
<keyword evidence="6" id="KW-0547">Nucleotide-binding</keyword>
<evidence type="ECO:0000256" key="5">
    <source>
        <dbReference type="ARBA" id="ARBA00022679"/>
    </source>
</evidence>
<dbReference type="GO" id="GO:0009245">
    <property type="term" value="P:lipid A biosynthetic process"/>
    <property type="evidence" value="ECO:0007669"/>
    <property type="project" value="UniProtKB-KW"/>
</dbReference>
<dbReference type="PANTHER" id="PTHR42724:SF1">
    <property type="entry name" value="TETRAACYLDISACCHARIDE 4'-KINASE, MITOCHONDRIAL-RELATED"/>
    <property type="match status" value="1"/>
</dbReference>
<evidence type="ECO:0000313" key="10">
    <source>
        <dbReference type="EMBL" id="SVD84991.1"/>
    </source>
</evidence>
<evidence type="ECO:0000256" key="9">
    <source>
        <dbReference type="ARBA" id="ARBA00023098"/>
    </source>
</evidence>
<evidence type="ECO:0000256" key="6">
    <source>
        <dbReference type="ARBA" id="ARBA00022741"/>
    </source>
</evidence>
<evidence type="ECO:0000256" key="3">
    <source>
        <dbReference type="ARBA" id="ARBA00022516"/>
    </source>
</evidence>
<feature type="non-terminal residue" evidence="10">
    <location>
        <position position="1"/>
    </location>
</feature>
<sequence length="262" mass="29636">TTGGTGKTPMVIYLATLLERSGYKPGIVSRGYGRNSRGLIVVHDGNRLLSDVDCAGDEPYLMGKQLDNIPIIVSENRITGIKTLLANSPVNIVILDDAFQHRKVKRDIDVVMISTYDKIANYQLLPWGKLREPLRSLKRAQYVIYTKTKQFQRPHLHKIFNPYMKNSPTMSIMHPVLMKMDGAGYHKAAPIDVPVLTFCGIGNPNFFIDTVKEVGLNIAGKRIFRDHKKYNPRVLHDLSVEIQRYNCEAVVTTEKDMVKIPE</sequence>
<dbReference type="AlphaFoldDB" id="A0A382YPM2"/>
<dbReference type="SUPFAM" id="SSF52540">
    <property type="entry name" value="P-loop containing nucleoside triphosphate hydrolases"/>
    <property type="match status" value="1"/>
</dbReference>
<dbReference type="EC" id="2.7.1.130" evidence="2"/>
<comment type="pathway">
    <text evidence="1">Glycolipid biosynthesis; lipid IV(A) biosynthesis; lipid IV(A) from (3R)-3-hydroxytetradecanoyl-[acyl-carrier-protein] and UDP-N-acetyl-alpha-D-glucosamine: step 6/6.</text>
</comment>
<keyword evidence="5" id="KW-0808">Transferase</keyword>
<keyword evidence="3" id="KW-0444">Lipid biosynthesis</keyword>
<dbReference type="InterPro" id="IPR003758">
    <property type="entry name" value="LpxK"/>
</dbReference>
<dbReference type="GO" id="GO:0005886">
    <property type="term" value="C:plasma membrane"/>
    <property type="evidence" value="ECO:0007669"/>
    <property type="project" value="TreeGrafter"/>
</dbReference>
<proteinExistence type="predicted"/>
<organism evidence="10">
    <name type="scientific">marine metagenome</name>
    <dbReference type="NCBI Taxonomy" id="408172"/>
    <lineage>
        <taxon>unclassified sequences</taxon>
        <taxon>metagenomes</taxon>
        <taxon>ecological metagenomes</taxon>
    </lineage>
</organism>
<dbReference type="EMBL" id="UINC01177380">
    <property type="protein sequence ID" value="SVD84991.1"/>
    <property type="molecule type" value="Genomic_DNA"/>
</dbReference>
<evidence type="ECO:0000256" key="1">
    <source>
        <dbReference type="ARBA" id="ARBA00004870"/>
    </source>
</evidence>
<evidence type="ECO:0000256" key="8">
    <source>
        <dbReference type="ARBA" id="ARBA00022840"/>
    </source>
</evidence>
<dbReference type="PANTHER" id="PTHR42724">
    <property type="entry name" value="TETRAACYLDISACCHARIDE 4'-KINASE"/>
    <property type="match status" value="1"/>
</dbReference>